<dbReference type="Proteomes" id="UP000245539">
    <property type="component" value="Unassembled WGS sequence"/>
</dbReference>
<gene>
    <name evidence="3" type="ORF">DKW60_15755</name>
</gene>
<feature type="region of interest" description="Disordered" evidence="1">
    <location>
        <begin position="253"/>
        <end position="272"/>
    </location>
</feature>
<dbReference type="PANTHER" id="PTHR43861">
    <property type="entry name" value="TRANS-ACONITATE 2-METHYLTRANSFERASE-RELATED"/>
    <property type="match status" value="1"/>
</dbReference>
<dbReference type="OrthoDB" id="9779941at2"/>
<reference evidence="3 4" key="1">
    <citation type="submission" date="2018-05" db="EMBL/GenBank/DDBJ databases">
        <title>Leucothrix arctica sp. nov., isolated from Arctic seawater.</title>
        <authorList>
            <person name="Choi A."/>
            <person name="Baek K."/>
        </authorList>
    </citation>
    <scope>NUCLEOTIDE SEQUENCE [LARGE SCALE GENOMIC DNA]</scope>
    <source>
        <strain evidence="3 4">JCM 18388</strain>
    </source>
</reference>
<protein>
    <recommendedName>
        <fullName evidence="2">Methyltransferase domain-containing protein</fullName>
    </recommendedName>
</protein>
<evidence type="ECO:0000256" key="1">
    <source>
        <dbReference type="SAM" id="MobiDB-lite"/>
    </source>
</evidence>
<dbReference type="CDD" id="cd02440">
    <property type="entry name" value="AdoMet_MTases"/>
    <property type="match status" value="2"/>
</dbReference>
<dbReference type="SUPFAM" id="SSF53335">
    <property type="entry name" value="S-adenosyl-L-methionine-dependent methyltransferases"/>
    <property type="match status" value="2"/>
</dbReference>
<sequence>MQAFDQHPAFYEKDNRRHRRFNPTSKAFLETKYAVLLPAEQLSNKRILDLGSGNGAAGQWVLFHGAAKYTGVEVQQNYVDQSRELLAHWDKSADIIQQDISSFLAQAGHATYDLVLLAGVLYHFIDTKNIIDQACKVAAEQVVVETNYPRGIRTGKLPFDAAVTEYVTDQEVNLDSGNQSMLGVSATTSISALDILFRLNGFAKQENKLNFPITPDTVIYDESILGSSDLAIRFAVRYYRDEHQQTLTTLESNLPEKRGKKRSWQDDPVSQTRTRAYQKQAKLLSSQAEAGQWKFDAQVAEVFDGIARREIPDYLRVIDLCVAMIKKGGKAQPKIIDVGSATGETLRQLHLAGYRNLFGVDSSADMLAHSFDQATLIHSESFPVEHGPFDYVLNNWTLHFIRQPIAYLESIRNAMAPSATLILSDKVTSSEAVHDLYHDYKRQHGVTEDEIEKKRQQIEGVLVTYPFSWYLNALTSLGFQDIEIINANVSFVTFMAKKASND</sequence>
<dbReference type="Gene3D" id="3.40.50.150">
    <property type="entry name" value="Vaccinia Virus protein VP39"/>
    <property type="match status" value="2"/>
</dbReference>
<name>A0A317CFD1_9GAMM</name>
<organism evidence="3 4">
    <name type="scientific">Leucothrix pacifica</name>
    <dbReference type="NCBI Taxonomy" id="1247513"/>
    <lineage>
        <taxon>Bacteria</taxon>
        <taxon>Pseudomonadati</taxon>
        <taxon>Pseudomonadota</taxon>
        <taxon>Gammaproteobacteria</taxon>
        <taxon>Thiotrichales</taxon>
        <taxon>Thiotrichaceae</taxon>
        <taxon>Leucothrix</taxon>
    </lineage>
</organism>
<evidence type="ECO:0000259" key="2">
    <source>
        <dbReference type="Pfam" id="PF13847"/>
    </source>
</evidence>
<keyword evidence="4" id="KW-1185">Reference proteome</keyword>
<dbReference type="PANTHER" id="PTHR43861:SF1">
    <property type="entry name" value="TRANS-ACONITATE 2-METHYLTRANSFERASE"/>
    <property type="match status" value="1"/>
</dbReference>
<dbReference type="InterPro" id="IPR029063">
    <property type="entry name" value="SAM-dependent_MTases_sf"/>
</dbReference>
<dbReference type="EMBL" id="QGKM01000051">
    <property type="protein sequence ID" value="PWQ95020.1"/>
    <property type="molecule type" value="Genomic_DNA"/>
</dbReference>
<dbReference type="Pfam" id="PF13489">
    <property type="entry name" value="Methyltransf_23"/>
    <property type="match status" value="1"/>
</dbReference>
<dbReference type="Pfam" id="PF13847">
    <property type="entry name" value="Methyltransf_31"/>
    <property type="match status" value="1"/>
</dbReference>
<accession>A0A317CFD1</accession>
<dbReference type="AlphaFoldDB" id="A0A317CFD1"/>
<comment type="caution">
    <text evidence="3">The sequence shown here is derived from an EMBL/GenBank/DDBJ whole genome shotgun (WGS) entry which is preliminary data.</text>
</comment>
<dbReference type="RefSeq" id="WP_109838623.1">
    <property type="nucleotide sequence ID" value="NZ_QGKM01000051.1"/>
</dbReference>
<evidence type="ECO:0000313" key="3">
    <source>
        <dbReference type="EMBL" id="PWQ95020.1"/>
    </source>
</evidence>
<evidence type="ECO:0000313" key="4">
    <source>
        <dbReference type="Proteomes" id="UP000245539"/>
    </source>
</evidence>
<dbReference type="InterPro" id="IPR025714">
    <property type="entry name" value="Methyltranfer_dom"/>
</dbReference>
<proteinExistence type="predicted"/>
<feature type="domain" description="Methyltransferase" evidence="2">
    <location>
        <begin position="43"/>
        <end position="153"/>
    </location>
</feature>